<evidence type="ECO:0000313" key="1">
    <source>
        <dbReference type="EMBL" id="KAJ8979009.1"/>
    </source>
</evidence>
<organism evidence="1 2">
    <name type="scientific">Molorchus minor</name>
    <dbReference type="NCBI Taxonomy" id="1323400"/>
    <lineage>
        <taxon>Eukaryota</taxon>
        <taxon>Metazoa</taxon>
        <taxon>Ecdysozoa</taxon>
        <taxon>Arthropoda</taxon>
        <taxon>Hexapoda</taxon>
        <taxon>Insecta</taxon>
        <taxon>Pterygota</taxon>
        <taxon>Neoptera</taxon>
        <taxon>Endopterygota</taxon>
        <taxon>Coleoptera</taxon>
        <taxon>Polyphaga</taxon>
        <taxon>Cucujiformia</taxon>
        <taxon>Chrysomeloidea</taxon>
        <taxon>Cerambycidae</taxon>
        <taxon>Lamiinae</taxon>
        <taxon>Monochamini</taxon>
        <taxon>Molorchus</taxon>
    </lineage>
</organism>
<keyword evidence="2" id="KW-1185">Reference proteome</keyword>
<gene>
    <name evidence="1" type="ORF">NQ317_012703</name>
</gene>
<feature type="non-terminal residue" evidence="1">
    <location>
        <position position="124"/>
    </location>
</feature>
<proteinExistence type="predicted"/>
<evidence type="ECO:0008006" key="3">
    <source>
        <dbReference type="Google" id="ProtNLM"/>
    </source>
</evidence>
<comment type="caution">
    <text evidence="1">The sequence shown here is derived from an EMBL/GenBank/DDBJ whole genome shotgun (WGS) entry which is preliminary data.</text>
</comment>
<accession>A0ABQ9JLD7</accession>
<name>A0ABQ9JLD7_9CUCU</name>
<dbReference type="Proteomes" id="UP001162164">
    <property type="component" value="Unassembled WGS sequence"/>
</dbReference>
<dbReference type="EMBL" id="JAPWTJ010000383">
    <property type="protein sequence ID" value="KAJ8979009.1"/>
    <property type="molecule type" value="Genomic_DNA"/>
</dbReference>
<protein>
    <recommendedName>
        <fullName evidence="3">Nudix hydrolase domain-containing protein</fullName>
    </recommendedName>
</protein>
<evidence type="ECO:0000313" key="2">
    <source>
        <dbReference type="Proteomes" id="UP001162164"/>
    </source>
</evidence>
<reference evidence="1" key="1">
    <citation type="journal article" date="2023" name="Insect Mol. Biol.">
        <title>Genome sequencing provides insights into the evolution of gene families encoding plant cell wall-degrading enzymes in longhorned beetles.</title>
        <authorList>
            <person name="Shin N.R."/>
            <person name="Okamura Y."/>
            <person name="Kirsch R."/>
            <person name="Pauchet Y."/>
        </authorList>
    </citation>
    <scope>NUCLEOTIDE SEQUENCE</scope>
    <source>
        <strain evidence="1">MMC_N1</strain>
    </source>
</reference>
<sequence length="124" mass="13742">MKPDALLYLHLKRAHYLAFIWENAQLAEVSISPKDNGLKPVLTTLPPATSACIEIVFCSCKTSLCTSQLFLITKRYNILPPPLGGNYLNREVTSGAKLELREEVGFIKNASIAGLVKLLYIMYG</sequence>